<keyword evidence="2" id="KW-1133">Transmembrane helix</keyword>
<dbReference type="AlphaFoldDB" id="A0A165JTZ9"/>
<name>A0A165JTZ9_EXIGL</name>
<accession>A0A165JTZ9</accession>
<evidence type="ECO:0000313" key="5">
    <source>
        <dbReference type="Proteomes" id="UP000077266"/>
    </source>
</evidence>
<gene>
    <name evidence="4" type="ORF">EXIGLDRAFT_766342</name>
</gene>
<feature type="domain" description="DUF6535" evidence="3">
    <location>
        <begin position="229"/>
        <end position="277"/>
    </location>
</feature>
<evidence type="ECO:0000313" key="4">
    <source>
        <dbReference type="EMBL" id="KZV95330.1"/>
    </source>
</evidence>
<organism evidence="4 5">
    <name type="scientific">Exidia glandulosa HHB12029</name>
    <dbReference type="NCBI Taxonomy" id="1314781"/>
    <lineage>
        <taxon>Eukaryota</taxon>
        <taxon>Fungi</taxon>
        <taxon>Dikarya</taxon>
        <taxon>Basidiomycota</taxon>
        <taxon>Agaricomycotina</taxon>
        <taxon>Agaricomycetes</taxon>
        <taxon>Auriculariales</taxon>
        <taxon>Exidiaceae</taxon>
        <taxon>Exidia</taxon>
    </lineage>
</organism>
<sequence length="1151" mass="124573">MSALAGIVAPWFPSSMPDPTPTVRNDPTPTVQNDPQPSNPSPPASGFTSIGHELDPTAPLWRVYRDEVRTHDRDVTLDEWNKTLDVLLIFAGLFSAVITSFLVASYPLLNLDDENEDVVNAIRVLAMAINSSITLPAPKPQEPITASILWVNGLWFASLFIALAVAFFAILAKQWLVEYNHRMADPPAAVGASSTARNDRATVAPPAATADAEAPNLALASNAQFPTASLAWARRRQFFFDAFDDWHIPALITQVLPFLLHVALFLFLVGLSVFVWTLNKRIARGMTALTALLFGLYLIATFLPVLWVECPTATPLIRRIREIPTWLAIKAVQLWSLVLPLVPSSGVDEILVHLRQRQESIRNSVWLGSAATDEEVKFDALRWLIMVSGTDTAITAAFQALGALPRDSKLLPSLRNITAGMDTGVERLGNSLSPPTAVEIIRAVRSELVLGRGYWDLPLLGLDLSSSLTKTLKESQHPEARLLSAAMHLDGTTYRKGAYAQVRSFSIQVRSFSSLYDSIDTILRGNSSSDSCRSTVRLLLDRPGISVPAFACLIVLLARSLPLDDSDKTLIFRVLNLLPRYKNCNVYDKPHKCDGLCVVFFVVRKLDMEDPASRRIVPIILSHLLPCLMPELKSGSEDRVPLSIYRDLYLFRVIIFSDWLHSPPPAGNTDVDVLSILLLRFDWSYDLARDAHVRILEWFMFRGLYRMLRSPSLITKVQDIHTCEADERPSMLLVLCRIVHRIKAHPNVTSTTDDNTSLDAFFSSLISLCRDLLPCCNEESLGVLFEDLIPELGACIKRMLSNQCVKFFDMVDAALGSLDGQVENKEEYLLHIAQHCVALNPKWTQRDAIRAHLDTRQLEKRLVEQGPCTKCTEGSADKWSAWYPQYRHPTSSGDAQDPQPGLSALPLPAAPPAASAPAVLLLTAYHPDVAPASSTPNALSAFHVELGTIPNLPAATGSGPSAPSVGSHPVIASLSVPPGYSVCITPSLLIVPSAPTTATSTVPTRTHVRAPEVSPVAVQDDIGTLVTSQPQHAPHGAHLAHDPPSAAEAGSGGDEEPVILAPRVRNASSISSPAESVTGANSLSSASAHDVPAVGAATSRSVPESGTDAAGSATTIPSSEPPTAPSQVGTASASLSEAAEDVEVVTASSVE</sequence>
<feature type="transmembrane region" description="Helical" evidence="2">
    <location>
        <begin position="86"/>
        <end position="106"/>
    </location>
</feature>
<feature type="domain" description="DUF6535" evidence="3">
    <location>
        <begin position="61"/>
        <end position="186"/>
    </location>
</feature>
<protein>
    <recommendedName>
        <fullName evidence="3">DUF6535 domain-containing protein</fullName>
    </recommendedName>
</protein>
<feature type="transmembrane region" description="Helical" evidence="2">
    <location>
        <begin position="118"/>
        <end position="137"/>
    </location>
</feature>
<dbReference type="InParanoid" id="A0A165JTZ9"/>
<feature type="region of interest" description="Disordered" evidence="1">
    <location>
        <begin position="1"/>
        <end position="49"/>
    </location>
</feature>
<keyword evidence="2" id="KW-0812">Transmembrane</keyword>
<feature type="transmembrane region" description="Helical" evidence="2">
    <location>
        <begin position="149"/>
        <end position="172"/>
    </location>
</feature>
<keyword evidence="5" id="KW-1185">Reference proteome</keyword>
<dbReference type="Pfam" id="PF20153">
    <property type="entry name" value="DUF6535"/>
    <property type="match status" value="2"/>
</dbReference>
<evidence type="ECO:0000259" key="3">
    <source>
        <dbReference type="Pfam" id="PF20153"/>
    </source>
</evidence>
<feature type="region of interest" description="Disordered" evidence="1">
    <location>
        <begin position="887"/>
        <end position="906"/>
    </location>
</feature>
<proteinExistence type="predicted"/>
<reference evidence="4 5" key="1">
    <citation type="journal article" date="2016" name="Mol. Biol. Evol.">
        <title>Comparative Genomics of Early-Diverging Mushroom-Forming Fungi Provides Insights into the Origins of Lignocellulose Decay Capabilities.</title>
        <authorList>
            <person name="Nagy L.G."/>
            <person name="Riley R."/>
            <person name="Tritt A."/>
            <person name="Adam C."/>
            <person name="Daum C."/>
            <person name="Floudas D."/>
            <person name="Sun H."/>
            <person name="Yadav J.S."/>
            <person name="Pangilinan J."/>
            <person name="Larsson K.H."/>
            <person name="Matsuura K."/>
            <person name="Barry K."/>
            <person name="Labutti K."/>
            <person name="Kuo R."/>
            <person name="Ohm R.A."/>
            <person name="Bhattacharya S.S."/>
            <person name="Shirouzu T."/>
            <person name="Yoshinaga Y."/>
            <person name="Martin F.M."/>
            <person name="Grigoriev I.V."/>
            <person name="Hibbett D.S."/>
        </authorList>
    </citation>
    <scope>NUCLEOTIDE SEQUENCE [LARGE SCALE GENOMIC DNA]</scope>
    <source>
        <strain evidence="4 5">HHB12029</strain>
    </source>
</reference>
<keyword evidence="2" id="KW-0472">Membrane</keyword>
<dbReference type="EMBL" id="KV425959">
    <property type="protein sequence ID" value="KZV95330.1"/>
    <property type="molecule type" value="Genomic_DNA"/>
</dbReference>
<feature type="compositionally biased region" description="Polar residues" evidence="1">
    <location>
        <begin position="1066"/>
        <end position="1087"/>
    </location>
</feature>
<dbReference type="Proteomes" id="UP000077266">
    <property type="component" value="Unassembled WGS sequence"/>
</dbReference>
<feature type="compositionally biased region" description="Polar residues" evidence="1">
    <location>
        <begin position="1125"/>
        <end position="1135"/>
    </location>
</feature>
<feature type="transmembrane region" description="Helical" evidence="2">
    <location>
        <begin position="255"/>
        <end position="276"/>
    </location>
</feature>
<feature type="region of interest" description="Disordered" evidence="1">
    <location>
        <begin position="1027"/>
        <end position="1151"/>
    </location>
</feature>
<evidence type="ECO:0000256" key="2">
    <source>
        <dbReference type="SAM" id="Phobius"/>
    </source>
</evidence>
<dbReference type="InterPro" id="IPR045338">
    <property type="entry name" value="DUF6535"/>
</dbReference>
<dbReference type="OrthoDB" id="3221808at2759"/>
<evidence type="ECO:0000256" key="1">
    <source>
        <dbReference type="SAM" id="MobiDB-lite"/>
    </source>
</evidence>
<feature type="compositionally biased region" description="Polar residues" evidence="1">
    <location>
        <begin position="22"/>
        <end position="31"/>
    </location>
</feature>
<feature type="transmembrane region" description="Helical" evidence="2">
    <location>
        <begin position="288"/>
        <end position="308"/>
    </location>
</feature>